<protein>
    <submittedName>
        <fullName evidence="3">WYL domain-containing protein</fullName>
    </submittedName>
</protein>
<evidence type="ECO:0000259" key="1">
    <source>
        <dbReference type="Pfam" id="PF13280"/>
    </source>
</evidence>
<dbReference type="Proteomes" id="UP000462152">
    <property type="component" value="Unassembled WGS sequence"/>
</dbReference>
<dbReference type="InterPro" id="IPR026881">
    <property type="entry name" value="WYL_dom"/>
</dbReference>
<dbReference type="AlphaFoldDB" id="A0A7K1LGL6"/>
<accession>A0A7K1LGL6</accession>
<evidence type="ECO:0000259" key="2">
    <source>
        <dbReference type="Pfam" id="PF19187"/>
    </source>
</evidence>
<dbReference type="Pfam" id="PF19187">
    <property type="entry name" value="HTH_PafC"/>
    <property type="match status" value="1"/>
</dbReference>
<proteinExistence type="predicted"/>
<evidence type="ECO:0000313" key="3">
    <source>
        <dbReference type="EMBL" id="MUN54329.1"/>
    </source>
</evidence>
<comment type="caution">
    <text evidence="3">The sequence shown here is derived from an EMBL/GenBank/DDBJ whole genome shotgun (WGS) entry which is preliminary data.</text>
</comment>
<dbReference type="InterPro" id="IPR043839">
    <property type="entry name" value="PafC_HTH"/>
</dbReference>
<feature type="domain" description="PafC HTH" evidence="2">
    <location>
        <begin position="361"/>
        <end position="470"/>
    </location>
</feature>
<dbReference type="RefSeq" id="WP_129314379.1">
    <property type="nucleotide sequence ID" value="NZ_NOIQ01000001.1"/>
</dbReference>
<gene>
    <name evidence="3" type="ORF">GMA10_03715</name>
</gene>
<name>A0A7K1LGL6_9MICC</name>
<dbReference type="PANTHER" id="PTHR34580:SF3">
    <property type="entry name" value="PROTEIN PAFB"/>
    <property type="match status" value="1"/>
</dbReference>
<feature type="domain" description="WYL" evidence="1">
    <location>
        <begin position="144"/>
        <end position="210"/>
    </location>
</feature>
<reference evidence="3 4" key="1">
    <citation type="submission" date="2019-12" db="EMBL/GenBank/DDBJ databases">
        <authorList>
            <person name="Li J."/>
            <person name="Shi Y."/>
            <person name="Xu G."/>
            <person name="Xiao D."/>
            <person name="Ran X."/>
        </authorList>
    </citation>
    <scope>NUCLEOTIDE SEQUENCE [LARGE SCALE GENOMIC DNA]</scope>
    <source>
        <strain evidence="3 4">JCM 15915</strain>
    </source>
</reference>
<evidence type="ECO:0000313" key="4">
    <source>
        <dbReference type="Proteomes" id="UP000462152"/>
    </source>
</evidence>
<dbReference type="Pfam" id="PF13280">
    <property type="entry name" value="WYL"/>
    <property type="match status" value="2"/>
</dbReference>
<dbReference type="PANTHER" id="PTHR34580">
    <property type="match status" value="1"/>
</dbReference>
<dbReference type="PROSITE" id="PS52050">
    <property type="entry name" value="WYL"/>
    <property type="match status" value="2"/>
</dbReference>
<feature type="domain" description="WYL" evidence="1">
    <location>
        <begin position="495"/>
        <end position="563"/>
    </location>
</feature>
<keyword evidence="4" id="KW-1185">Reference proteome</keyword>
<dbReference type="OrthoDB" id="3268930at2"/>
<dbReference type="InterPro" id="IPR051534">
    <property type="entry name" value="CBASS_pafABC_assoc_protein"/>
</dbReference>
<sequence length="674" mass="74801">MPVKVPERLFALYGFMLSHERPVPRQRIRDSIDAYRSIGSDSAFERTFERDKAALRHLGMKIAAIQDYGETLYRIERENLWLGREEFTPAERLTLGIAARLWSDPNYANDAERAVRRLGYGEQDADGAVALTHVTPRLSGGGGHLETILGALAHGSEVSFSYRSAHSLDTSRRRFRPWGVGQRFDHWYVSGWDADRQALRNFRLSRMTSMSVRESSLPGAPEDFSMQSVLEGISESPAPEVVLRCTVGAAPVVLDWSESGTGLRLQEAFPETDSVTRIVEAAVDVPDVLEFVRCLAELGSGVEFSVPEGQELDEDSVRREVDRTIQRAIDLQGRVSAAVTDRDTEIIEPKRGRNRESNDRRFVRLVDLASYVGSNPGCAIRDISRHLHVSAAQVRQDIDALANASDEILGGAYLRVTAYDDEVFVELPEELGRALNLAPDQTIRLLLAIQLLGQVSPDHARTVEEISRKLVSGANGAGVSSDQLSIRLEPQIAKTVDALRAAADSGRMVEIDYRSRGQTAPSERRVRPHDVYSRGNTWYLEAESPAHAEIRTYRIEAIRGLRVVEAAEDDVVPAQRESRPEPARTLVWVAADAEPLAEVLGGEILGHADVPGSADDGETPQSGLVIEIDVIDWFSLYRLMLHHAGSMALWRARPWTTQWYESAKARGIDVAGSW</sequence>
<dbReference type="EMBL" id="WOGT01000001">
    <property type="protein sequence ID" value="MUN54329.1"/>
    <property type="molecule type" value="Genomic_DNA"/>
</dbReference>
<organism evidence="3 4">
    <name type="scientific">Rothia koreensis</name>
    <dbReference type="NCBI Taxonomy" id="592378"/>
    <lineage>
        <taxon>Bacteria</taxon>
        <taxon>Bacillati</taxon>
        <taxon>Actinomycetota</taxon>
        <taxon>Actinomycetes</taxon>
        <taxon>Micrococcales</taxon>
        <taxon>Micrococcaceae</taxon>
        <taxon>Rothia</taxon>
    </lineage>
</organism>